<protein>
    <submittedName>
        <fullName evidence="2">Uncharacterized protein</fullName>
    </submittedName>
</protein>
<evidence type="ECO:0000256" key="1">
    <source>
        <dbReference type="SAM" id="Phobius"/>
    </source>
</evidence>
<accession>A0A165G713</accession>
<dbReference type="RefSeq" id="XP_040767656.1">
    <property type="nucleotide sequence ID" value="XM_040902578.1"/>
</dbReference>
<gene>
    <name evidence="2" type="ORF">LAESUDRAFT_464936</name>
</gene>
<organism evidence="2 3">
    <name type="scientific">Laetiporus sulphureus 93-53</name>
    <dbReference type="NCBI Taxonomy" id="1314785"/>
    <lineage>
        <taxon>Eukaryota</taxon>
        <taxon>Fungi</taxon>
        <taxon>Dikarya</taxon>
        <taxon>Basidiomycota</taxon>
        <taxon>Agaricomycotina</taxon>
        <taxon>Agaricomycetes</taxon>
        <taxon>Polyporales</taxon>
        <taxon>Laetiporus</taxon>
    </lineage>
</organism>
<dbReference type="EMBL" id="KV427610">
    <property type="protein sequence ID" value="KZT09916.1"/>
    <property type="molecule type" value="Genomic_DNA"/>
</dbReference>
<dbReference type="InParanoid" id="A0A165G713"/>
<proteinExistence type="predicted"/>
<dbReference type="GeneID" id="63819609"/>
<dbReference type="AlphaFoldDB" id="A0A165G713"/>
<reference evidence="2 3" key="1">
    <citation type="journal article" date="2016" name="Mol. Biol. Evol.">
        <title>Comparative Genomics of Early-Diverging Mushroom-Forming Fungi Provides Insights into the Origins of Lignocellulose Decay Capabilities.</title>
        <authorList>
            <person name="Nagy L.G."/>
            <person name="Riley R."/>
            <person name="Tritt A."/>
            <person name="Adam C."/>
            <person name="Daum C."/>
            <person name="Floudas D."/>
            <person name="Sun H."/>
            <person name="Yadav J.S."/>
            <person name="Pangilinan J."/>
            <person name="Larsson K.H."/>
            <person name="Matsuura K."/>
            <person name="Barry K."/>
            <person name="Labutti K."/>
            <person name="Kuo R."/>
            <person name="Ohm R.A."/>
            <person name="Bhattacharya S.S."/>
            <person name="Shirouzu T."/>
            <person name="Yoshinaga Y."/>
            <person name="Martin F.M."/>
            <person name="Grigoriev I.V."/>
            <person name="Hibbett D.S."/>
        </authorList>
    </citation>
    <scope>NUCLEOTIDE SEQUENCE [LARGE SCALE GENOMIC DNA]</scope>
    <source>
        <strain evidence="2 3">93-53</strain>
    </source>
</reference>
<keyword evidence="1" id="KW-0472">Membrane</keyword>
<keyword evidence="3" id="KW-1185">Reference proteome</keyword>
<feature type="transmembrane region" description="Helical" evidence="1">
    <location>
        <begin position="27"/>
        <end position="46"/>
    </location>
</feature>
<name>A0A165G713_9APHY</name>
<evidence type="ECO:0000313" key="2">
    <source>
        <dbReference type="EMBL" id="KZT09916.1"/>
    </source>
</evidence>
<keyword evidence="1" id="KW-1133">Transmembrane helix</keyword>
<evidence type="ECO:0000313" key="3">
    <source>
        <dbReference type="Proteomes" id="UP000076871"/>
    </source>
</evidence>
<dbReference type="Proteomes" id="UP000076871">
    <property type="component" value="Unassembled WGS sequence"/>
</dbReference>
<sequence length="52" mass="6022">MLSCRTMLRSYSLLPPTFRLKSSDYHYLLHSAYSFFVPCILSVLFISPTTCN</sequence>
<keyword evidence="1" id="KW-0812">Transmembrane</keyword>